<sequence>MKINNLFLVSILLLTGCQLPDQKTHQQQEICKSLAEGYLKIQNRQGYELWKLKNHNPQTKTDTVELTYKKPNENGVVVSASLLPTVVLECTRKEQQIVMSIPQTTGESIPVLEVQVPPTSTDTQKNLGLVAQTKIQ</sequence>
<organism evidence="2 3">
    <name type="scientific">Acinetobacter junii</name>
    <dbReference type="NCBI Taxonomy" id="40215"/>
    <lineage>
        <taxon>Bacteria</taxon>
        <taxon>Pseudomonadati</taxon>
        <taxon>Pseudomonadota</taxon>
        <taxon>Gammaproteobacteria</taxon>
        <taxon>Moraxellales</taxon>
        <taxon>Moraxellaceae</taxon>
        <taxon>Acinetobacter</taxon>
    </lineage>
</organism>
<evidence type="ECO:0000313" key="3">
    <source>
        <dbReference type="Proteomes" id="UP000253688"/>
    </source>
</evidence>
<evidence type="ECO:0000313" key="4">
    <source>
        <dbReference type="Proteomes" id="UP001498501"/>
    </source>
</evidence>
<comment type="caution">
    <text evidence="2">The sequence shown here is derived from an EMBL/GenBank/DDBJ whole genome shotgun (WGS) entry which is preliminary data.</text>
</comment>
<evidence type="ECO:0008006" key="5">
    <source>
        <dbReference type="Google" id="ProtNLM"/>
    </source>
</evidence>
<accession>A0A365PLV3</accession>
<dbReference type="Proteomes" id="UP001498501">
    <property type="component" value="Unassembled WGS sequence"/>
</dbReference>
<gene>
    <name evidence="2" type="ORF">DC346_03005</name>
    <name evidence="1" type="ORF">WM018_11000</name>
</gene>
<reference evidence="1 4" key="2">
    <citation type="submission" date="2024-03" db="EMBL/GenBank/DDBJ databases">
        <title>Cross-transmission of Acinetobacter junii carrying blaOXA-58 in a neonatal intensive care unit.</title>
        <authorList>
            <person name="Bour M."/>
            <person name="Potron A."/>
            <person name="Lecointe D."/>
        </authorList>
    </citation>
    <scope>NUCLEOTIDE SEQUENCE [LARGE SCALE GENOMIC DNA]</scope>
    <source>
        <strain evidence="1 4">21A3096 case 1</strain>
    </source>
</reference>
<keyword evidence="4" id="KW-1185">Reference proteome</keyword>
<dbReference type="EMBL" id="JBBMLE010000040">
    <property type="protein sequence ID" value="MEK0253012.1"/>
    <property type="molecule type" value="Genomic_DNA"/>
</dbReference>
<protein>
    <recommendedName>
        <fullName evidence="5">Lipoprotein</fullName>
    </recommendedName>
</protein>
<evidence type="ECO:0000313" key="1">
    <source>
        <dbReference type="EMBL" id="MEK0253012.1"/>
    </source>
</evidence>
<proteinExistence type="predicted"/>
<dbReference type="EMBL" id="QEWH01000018">
    <property type="protein sequence ID" value="RBA49413.1"/>
    <property type="molecule type" value="Genomic_DNA"/>
</dbReference>
<dbReference type="RefSeq" id="WP_099947841.1">
    <property type="nucleotide sequence ID" value="NZ_BKGM01000019.1"/>
</dbReference>
<dbReference type="AlphaFoldDB" id="A0A365PLV3"/>
<reference evidence="2 3" key="1">
    <citation type="submission" date="2018-04" db="EMBL/GenBank/DDBJ databases">
        <title>Acinetobacter junii Genome sequencing and assembly.</title>
        <authorList>
            <person name="Su J."/>
            <person name="Rensing C."/>
            <person name="Mazhar H.S."/>
        </authorList>
    </citation>
    <scope>NUCLEOTIDE SEQUENCE [LARGE SCALE GENOMIC DNA]</scope>
    <source>
        <strain evidence="2 3">SC22</strain>
    </source>
</reference>
<dbReference type="Proteomes" id="UP000253688">
    <property type="component" value="Unassembled WGS sequence"/>
</dbReference>
<evidence type="ECO:0000313" key="2">
    <source>
        <dbReference type="EMBL" id="RBA49413.1"/>
    </source>
</evidence>
<dbReference type="PROSITE" id="PS51257">
    <property type="entry name" value="PROKAR_LIPOPROTEIN"/>
    <property type="match status" value="1"/>
</dbReference>
<name>A0A365PLV3_ACIJU</name>